<proteinExistence type="predicted"/>
<keyword evidence="2" id="KW-1185">Reference proteome</keyword>
<dbReference type="EMBL" id="OZ019904">
    <property type="protein sequence ID" value="CAK9198545.1"/>
    <property type="molecule type" value="Genomic_DNA"/>
</dbReference>
<gene>
    <name evidence="1" type="ORF">CSSPTR1EN2_LOCUS4490</name>
</gene>
<protein>
    <submittedName>
        <fullName evidence="1">Uncharacterized protein</fullName>
    </submittedName>
</protein>
<evidence type="ECO:0000313" key="2">
    <source>
        <dbReference type="Proteomes" id="UP001497512"/>
    </source>
</evidence>
<reference evidence="1" key="1">
    <citation type="submission" date="2024-02" db="EMBL/GenBank/DDBJ databases">
        <authorList>
            <consortium name="ELIXIR-Norway"/>
            <consortium name="Elixir Norway"/>
        </authorList>
    </citation>
    <scope>NUCLEOTIDE SEQUENCE</scope>
</reference>
<evidence type="ECO:0000313" key="1">
    <source>
        <dbReference type="EMBL" id="CAK9198545.1"/>
    </source>
</evidence>
<accession>A0ABP0TJZ8</accession>
<dbReference type="Proteomes" id="UP001497512">
    <property type="component" value="Chromosome 12"/>
</dbReference>
<name>A0ABP0TJZ8_9BRYO</name>
<organism evidence="1 2">
    <name type="scientific">Sphagnum troendelagicum</name>
    <dbReference type="NCBI Taxonomy" id="128251"/>
    <lineage>
        <taxon>Eukaryota</taxon>
        <taxon>Viridiplantae</taxon>
        <taxon>Streptophyta</taxon>
        <taxon>Embryophyta</taxon>
        <taxon>Bryophyta</taxon>
        <taxon>Sphagnophytina</taxon>
        <taxon>Sphagnopsida</taxon>
        <taxon>Sphagnales</taxon>
        <taxon>Sphagnaceae</taxon>
        <taxon>Sphagnum</taxon>
    </lineage>
</organism>
<sequence>MIKHFSKWLELVPLLNRNNERATYAFLDRGHSRFKVPIEVFIDQACLSYFSPYFFIFLNREPKLPTLIQQNVMVVIKMDDVNVWIQACEQ</sequence>